<sequence>MMVPWIHDLTTRSMRAQSG</sequence>
<dbReference type="AlphaFoldDB" id="A0A0A8YVI7"/>
<proteinExistence type="predicted"/>
<reference evidence="1" key="2">
    <citation type="journal article" date="2015" name="Data Brief">
        <title>Shoot transcriptome of the giant reed, Arundo donax.</title>
        <authorList>
            <person name="Barrero R.A."/>
            <person name="Guerrero F.D."/>
            <person name="Moolhuijzen P."/>
            <person name="Goolsby J.A."/>
            <person name="Tidwell J."/>
            <person name="Bellgard S.E."/>
            <person name="Bellgard M.I."/>
        </authorList>
    </citation>
    <scope>NUCLEOTIDE SEQUENCE</scope>
    <source>
        <tissue evidence="1">Shoot tissue taken approximately 20 cm above the soil surface</tissue>
    </source>
</reference>
<organism evidence="1">
    <name type="scientific">Arundo donax</name>
    <name type="common">Giant reed</name>
    <name type="synonym">Donax arundinaceus</name>
    <dbReference type="NCBI Taxonomy" id="35708"/>
    <lineage>
        <taxon>Eukaryota</taxon>
        <taxon>Viridiplantae</taxon>
        <taxon>Streptophyta</taxon>
        <taxon>Embryophyta</taxon>
        <taxon>Tracheophyta</taxon>
        <taxon>Spermatophyta</taxon>
        <taxon>Magnoliopsida</taxon>
        <taxon>Liliopsida</taxon>
        <taxon>Poales</taxon>
        <taxon>Poaceae</taxon>
        <taxon>PACMAD clade</taxon>
        <taxon>Arundinoideae</taxon>
        <taxon>Arundineae</taxon>
        <taxon>Arundo</taxon>
    </lineage>
</organism>
<accession>A0A0A8YVI7</accession>
<evidence type="ECO:0000313" key="1">
    <source>
        <dbReference type="EMBL" id="JAD30591.1"/>
    </source>
</evidence>
<name>A0A0A8YVI7_ARUDO</name>
<protein>
    <submittedName>
        <fullName evidence="1">Uncharacterized protein</fullName>
    </submittedName>
</protein>
<reference evidence="1" key="1">
    <citation type="submission" date="2014-09" db="EMBL/GenBank/DDBJ databases">
        <authorList>
            <person name="Magalhaes I.L.F."/>
            <person name="Oliveira U."/>
            <person name="Santos F.R."/>
            <person name="Vidigal T.H.D.A."/>
            <person name="Brescovit A.D."/>
            <person name="Santos A.J."/>
        </authorList>
    </citation>
    <scope>NUCLEOTIDE SEQUENCE</scope>
    <source>
        <tissue evidence="1">Shoot tissue taken approximately 20 cm above the soil surface</tissue>
    </source>
</reference>
<dbReference type="EMBL" id="GBRH01267304">
    <property type="protein sequence ID" value="JAD30591.1"/>
    <property type="molecule type" value="Transcribed_RNA"/>
</dbReference>